<keyword evidence="8" id="KW-1133">Transmembrane helix</keyword>
<evidence type="ECO:0000259" key="9">
    <source>
        <dbReference type="PROSITE" id="PS50234"/>
    </source>
</evidence>
<dbReference type="Proteomes" id="UP000192917">
    <property type="component" value="Unassembled WGS sequence"/>
</dbReference>
<protein>
    <submittedName>
        <fullName evidence="10">von Willebrand factor type A domain-containing protein</fullName>
    </submittedName>
</protein>
<keyword evidence="5 8" id="KW-0472">Membrane</keyword>
<keyword evidence="3 8" id="KW-0812">Transmembrane</keyword>
<dbReference type="PANTHER" id="PTHR10082">
    <property type="entry name" value="INTEGRIN BETA SUBUNIT"/>
    <property type="match status" value="1"/>
</dbReference>
<dbReference type="GO" id="GO:0033627">
    <property type="term" value="P:cell adhesion mediated by integrin"/>
    <property type="evidence" value="ECO:0007669"/>
    <property type="project" value="TreeGrafter"/>
</dbReference>
<evidence type="ECO:0000313" key="10">
    <source>
        <dbReference type="EMBL" id="SMF66108.1"/>
    </source>
</evidence>
<keyword evidence="6" id="KW-1015">Disulfide bond</keyword>
<comment type="subcellular location">
    <subcellularLocation>
        <location evidence="1">Membrane</location>
        <topology evidence="1">Single-pass type I membrane protein</topology>
    </subcellularLocation>
</comment>
<organism evidence="10 11">
    <name type="scientific">Tistlia consotensis USBA 355</name>
    <dbReference type="NCBI Taxonomy" id="560819"/>
    <lineage>
        <taxon>Bacteria</taxon>
        <taxon>Pseudomonadati</taxon>
        <taxon>Pseudomonadota</taxon>
        <taxon>Alphaproteobacteria</taxon>
        <taxon>Rhodospirillales</taxon>
        <taxon>Rhodovibrionaceae</taxon>
        <taxon>Tistlia</taxon>
    </lineage>
</organism>
<dbReference type="InterPro" id="IPR036465">
    <property type="entry name" value="vWFA_dom_sf"/>
</dbReference>
<dbReference type="GO" id="GO:0007229">
    <property type="term" value="P:integrin-mediated signaling pathway"/>
    <property type="evidence" value="ECO:0007669"/>
    <property type="project" value="UniProtKB-KW"/>
</dbReference>
<evidence type="ECO:0000256" key="2">
    <source>
        <dbReference type="ARBA" id="ARBA00007449"/>
    </source>
</evidence>
<name>A0A1Y6CHP0_9PROT</name>
<dbReference type="PRINTS" id="PR01186">
    <property type="entry name" value="INTEGRINB"/>
</dbReference>
<dbReference type="PROSITE" id="PS50234">
    <property type="entry name" value="VWFA"/>
    <property type="match status" value="1"/>
</dbReference>
<dbReference type="EMBL" id="FWZX01000026">
    <property type="protein sequence ID" value="SMF66108.1"/>
    <property type="molecule type" value="Genomic_DNA"/>
</dbReference>
<dbReference type="GO" id="GO:0098609">
    <property type="term" value="P:cell-cell adhesion"/>
    <property type="evidence" value="ECO:0007669"/>
    <property type="project" value="TreeGrafter"/>
</dbReference>
<dbReference type="AlphaFoldDB" id="A0A1Y6CHP0"/>
<dbReference type="GO" id="GO:0008305">
    <property type="term" value="C:integrin complex"/>
    <property type="evidence" value="ECO:0007669"/>
    <property type="project" value="TreeGrafter"/>
</dbReference>
<dbReference type="STRING" id="560819.SAMN05428998_12677"/>
<comment type="similarity">
    <text evidence="2">Belongs to the integrin beta chain family.</text>
</comment>
<evidence type="ECO:0000256" key="6">
    <source>
        <dbReference type="ARBA" id="ARBA00023157"/>
    </source>
</evidence>
<dbReference type="GO" id="GO:0016477">
    <property type="term" value="P:cell migration"/>
    <property type="evidence" value="ECO:0007669"/>
    <property type="project" value="TreeGrafter"/>
</dbReference>
<dbReference type="CDD" id="cd00198">
    <property type="entry name" value="vWFA"/>
    <property type="match status" value="1"/>
</dbReference>
<dbReference type="Pfam" id="PF00362">
    <property type="entry name" value="Integrin_beta"/>
    <property type="match status" value="1"/>
</dbReference>
<sequence>MATTGKRYLPGRRRGVAIVLLWLAFVALFLLLAWILLRGCGLAWPGSDRIFLSFCSAAAEPSEQLADLRAAGQGLEHRLRDLQDQVRTVPSCSADCALVGDSGAIDLYFLQDLSASFRDDLPNVKSMIDDLISRREAGELGRNVAIGLGAFIDKPLPGDSAARNDYVFRSFARLGASADELRKAAAGLQVGYGGTTAGEAQYEAIIEMLGAGAAVGFRPAAKRYVVLVTDAVALVAGDWPDAPAPEDGIADGDPLNEDYPSEGQVSAALRANDVTPIFIVTGPVEGFYRAFVERHGSGYVETISSSSENLTKSIFSSLVAACGRQPDDAAGR</sequence>
<evidence type="ECO:0000256" key="4">
    <source>
        <dbReference type="ARBA" id="ARBA00023037"/>
    </source>
</evidence>
<keyword evidence="11" id="KW-1185">Reference proteome</keyword>
<accession>A0A1Y6CHP0</accession>
<keyword evidence="7" id="KW-0325">Glycoprotein</keyword>
<gene>
    <name evidence="10" type="ORF">SAMN05428998_12677</name>
</gene>
<dbReference type="InterPro" id="IPR002369">
    <property type="entry name" value="Integrin_bsu_VWA"/>
</dbReference>
<keyword evidence="4" id="KW-0401">Integrin</keyword>
<evidence type="ECO:0000256" key="1">
    <source>
        <dbReference type="ARBA" id="ARBA00004479"/>
    </source>
</evidence>
<evidence type="ECO:0000313" key="11">
    <source>
        <dbReference type="Proteomes" id="UP000192917"/>
    </source>
</evidence>
<dbReference type="Gene3D" id="3.40.50.410">
    <property type="entry name" value="von Willebrand factor, type A domain"/>
    <property type="match status" value="1"/>
</dbReference>
<feature type="domain" description="VWFA" evidence="9">
    <location>
        <begin position="106"/>
        <end position="318"/>
    </location>
</feature>
<evidence type="ECO:0000256" key="5">
    <source>
        <dbReference type="ARBA" id="ARBA00023136"/>
    </source>
</evidence>
<dbReference type="InterPro" id="IPR002035">
    <property type="entry name" value="VWF_A"/>
</dbReference>
<dbReference type="SUPFAM" id="SSF53300">
    <property type="entry name" value="vWA-like"/>
    <property type="match status" value="1"/>
</dbReference>
<dbReference type="GO" id="GO:0005925">
    <property type="term" value="C:focal adhesion"/>
    <property type="evidence" value="ECO:0007669"/>
    <property type="project" value="TreeGrafter"/>
</dbReference>
<dbReference type="PANTHER" id="PTHR10082:SF60">
    <property type="entry name" value="INTEGRIN BETA-PS"/>
    <property type="match status" value="1"/>
</dbReference>
<reference evidence="10 11" key="1">
    <citation type="submission" date="2017-04" db="EMBL/GenBank/DDBJ databases">
        <authorList>
            <person name="Afonso C.L."/>
            <person name="Miller P.J."/>
            <person name="Scott M.A."/>
            <person name="Spackman E."/>
            <person name="Goraichik I."/>
            <person name="Dimitrov K.M."/>
            <person name="Suarez D.L."/>
            <person name="Swayne D.E."/>
        </authorList>
    </citation>
    <scope>NUCLEOTIDE SEQUENCE [LARGE SCALE GENOMIC DNA]</scope>
    <source>
        <strain evidence="10 11">USBA 355</strain>
    </source>
</reference>
<evidence type="ECO:0000256" key="3">
    <source>
        <dbReference type="ARBA" id="ARBA00022692"/>
    </source>
</evidence>
<proteinExistence type="inferred from homology"/>
<feature type="transmembrane region" description="Helical" evidence="8">
    <location>
        <begin position="16"/>
        <end position="37"/>
    </location>
</feature>
<dbReference type="GO" id="GO:0009986">
    <property type="term" value="C:cell surface"/>
    <property type="evidence" value="ECO:0007669"/>
    <property type="project" value="TreeGrafter"/>
</dbReference>
<evidence type="ECO:0000256" key="8">
    <source>
        <dbReference type="SAM" id="Phobius"/>
    </source>
</evidence>
<dbReference type="InterPro" id="IPR015812">
    <property type="entry name" value="Integrin_bsu"/>
</dbReference>
<evidence type="ECO:0000256" key="7">
    <source>
        <dbReference type="ARBA" id="ARBA00023180"/>
    </source>
</evidence>
<dbReference type="GO" id="GO:0007160">
    <property type="term" value="P:cell-matrix adhesion"/>
    <property type="evidence" value="ECO:0007669"/>
    <property type="project" value="TreeGrafter"/>
</dbReference>
<dbReference type="GO" id="GO:0005178">
    <property type="term" value="F:integrin binding"/>
    <property type="evidence" value="ECO:0007669"/>
    <property type="project" value="TreeGrafter"/>
</dbReference>